<feature type="compositionally biased region" description="Acidic residues" evidence="1">
    <location>
        <begin position="190"/>
        <end position="201"/>
    </location>
</feature>
<dbReference type="GeneID" id="75833736"/>
<proteinExistence type="predicted"/>
<evidence type="ECO:0000313" key="2">
    <source>
        <dbReference type="EMBL" id="KAI6780411.1"/>
    </source>
</evidence>
<dbReference type="RefSeq" id="XP_051361267.1">
    <property type="nucleotide sequence ID" value="XM_051507546.1"/>
</dbReference>
<comment type="caution">
    <text evidence="2">The sequence shown here is derived from an EMBL/GenBank/DDBJ whole genome shotgun (WGS) entry which is preliminary data.</text>
</comment>
<evidence type="ECO:0000256" key="1">
    <source>
        <dbReference type="SAM" id="MobiDB-lite"/>
    </source>
</evidence>
<sequence>MPTYLCYGFRWDRKAIRIFVANHDLEDATPDWVINKRSSMVILRQLHKLYPSIRKPDEPVDLQGRDALGQEVNPEYAHLPASYNPEEDLVLRHDWSAIKLLESHDGTNREASRPYAFVANYVVRVDQDCNLSMESAHKALLTEKHETEHGYLRTLQGALAPTEPLAWPGSASSGTPTQRAHEEAERNETNEQDNNGEGEAT</sequence>
<name>A0A9Q0BD35_9HYPO</name>
<feature type="region of interest" description="Disordered" evidence="1">
    <location>
        <begin position="162"/>
        <end position="201"/>
    </location>
</feature>
<dbReference type="Proteomes" id="UP001055219">
    <property type="component" value="Unassembled WGS sequence"/>
</dbReference>
<dbReference type="EMBL" id="JAGIXG020000033">
    <property type="protein sequence ID" value="KAI6780411.1"/>
    <property type="molecule type" value="Genomic_DNA"/>
</dbReference>
<reference evidence="2" key="1">
    <citation type="journal article" date="2021" name="J Fungi (Basel)">
        <title>Genomic and Metabolomic Analyses of the Marine Fungus Emericellopsis cladophorae: Insights into Saltwater Adaptability Mechanisms and Its Biosynthetic Potential.</title>
        <authorList>
            <person name="Goncalves M.F.M."/>
            <person name="Hilario S."/>
            <person name="Van de Peer Y."/>
            <person name="Esteves A.C."/>
            <person name="Alves A."/>
        </authorList>
    </citation>
    <scope>NUCLEOTIDE SEQUENCE</scope>
    <source>
        <strain evidence="2">MUM 19.33</strain>
    </source>
</reference>
<feature type="compositionally biased region" description="Basic and acidic residues" evidence="1">
    <location>
        <begin position="179"/>
        <end position="189"/>
    </location>
</feature>
<dbReference type="OrthoDB" id="371463at2759"/>
<organism evidence="2 3">
    <name type="scientific">Emericellopsis cladophorae</name>
    <dbReference type="NCBI Taxonomy" id="2686198"/>
    <lineage>
        <taxon>Eukaryota</taxon>
        <taxon>Fungi</taxon>
        <taxon>Dikarya</taxon>
        <taxon>Ascomycota</taxon>
        <taxon>Pezizomycotina</taxon>
        <taxon>Sordariomycetes</taxon>
        <taxon>Hypocreomycetidae</taxon>
        <taxon>Hypocreales</taxon>
        <taxon>Bionectriaceae</taxon>
        <taxon>Emericellopsis</taxon>
    </lineage>
</organism>
<dbReference type="AlphaFoldDB" id="A0A9Q0BD35"/>
<keyword evidence="3" id="KW-1185">Reference proteome</keyword>
<gene>
    <name evidence="2" type="ORF">J7T54_007260</name>
</gene>
<protein>
    <submittedName>
        <fullName evidence="2">Uncharacterized protein</fullName>
    </submittedName>
</protein>
<reference evidence="2" key="2">
    <citation type="submission" date="2022-07" db="EMBL/GenBank/DDBJ databases">
        <authorList>
            <person name="Goncalves M.F.M."/>
            <person name="Hilario S."/>
            <person name="Van De Peer Y."/>
            <person name="Esteves A.C."/>
            <person name="Alves A."/>
        </authorList>
    </citation>
    <scope>NUCLEOTIDE SEQUENCE</scope>
    <source>
        <strain evidence="2">MUM 19.33</strain>
    </source>
</reference>
<evidence type="ECO:0000313" key="3">
    <source>
        <dbReference type="Proteomes" id="UP001055219"/>
    </source>
</evidence>
<accession>A0A9Q0BD35</accession>